<evidence type="ECO:0000313" key="3">
    <source>
        <dbReference type="Proteomes" id="UP000690515"/>
    </source>
</evidence>
<feature type="transmembrane region" description="Helical" evidence="1">
    <location>
        <begin position="87"/>
        <end position="104"/>
    </location>
</feature>
<comment type="caution">
    <text evidence="2">The sequence shown here is derived from an EMBL/GenBank/DDBJ whole genome shotgun (WGS) entry which is preliminary data.</text>
</comment>
<feature type="transmembrane region" description="Helical" evidence="1">
    <location>
        <begin position="35"/>
        <end position="54"/>
    </location>
</feature>
<keyword evidence="1" id="KW-0472">Membrane</keyword>
<keyword evidence="1" id="KW-0812">Transmembrane</keyword>
<keyword evidence="3" id="KW-1185">Reference proteome</keyword>
<keyword evidence="1" id="KW-1133">Transmembrane helix</keyword>
<gene>
    <name evidence="2" type="ORF">KCG35_24385</name>
</gene>
<accession>A0ABS5ZJC5</accession>
<evidence type="ECO:0000256" key="1">
    <source>
        <dbReference type="SAM" id="Phobius"/>
    </source>
</evidence>
<dbReference type="EMBL" id="JAGSOY010000175">
    <property type="protein sequence ID" value="MBU2714189.1"/>
    <property type="molecule type" value="Genomic_DNA"/>
</dbReference>
<reference evidence="2 3" key="1">
    <citation type="submission" date="2021-04" db="EMBL/GenBank/DDBJ databases">
        <authorList>
            <person name="Pira H."/>
            <person name="Risdian C."/>
            <person name="Wink J."/>
        </authorList>
    </citation>
    <scope>NUCLEOTIDE SEQUENCE [LARGE SCALE GENOMIC DNA]</scope>
    <source>
        <strain evidence="2 3">WH53</strain>
    </source>
</reference>
<feature type="transmembrane region" description="Helical" evidence="1">
    <location>
        <begin position="12"/>
        <end position="29"/>
    </location>
</feature>
<organism evidence="2 3">
    <name type="scientific">Zooshikella harenae</name>
    <dbReference type="NCBI Taxonomy" id="2827238"/>
    <lineage>
        <taxon>Bacteria</taxon>
        <taxon>Pseudomonadati</taxon>
        <taxon>Pseudomonadota</taxon>
        <taxon>Gammaproteobacteria</taxon>
        <taxon>Oceanospirillales</taxon>
        <taxon>Zooshikellaceae</taxon>
        <taxon>Zooshikella</taxon>
    </lineage>
</organism>
<proteinExistence type="predicted"/>
<sequence length="106" mass="12036">MFSVTQKRKVEVLAVFYVVAFFIPFPFSIVSNELAVLISLVIWPVSAIAYMVTYRRVVLELPASDSFFVTWGVSTYLPQLFYKMSPFFLVGYVFMIGAAIWEAIGS</sequence>
<dbReference type="Proteomes" id="UP000690515">
    <property type="component" value="Unassembled WGS sequence"/>
</dbReference>
<name>A0ABS5ZJC5_9GAMM</name>
<evidence type="ECO:0000313" key="2">
    <source>
        <dbReference type="EMBL" id="MBU2714189.1"/>
    </source>
</evidence>
<dbReference type="RefSeq" id="WP_215822456.1">
    <property type="nucleotide sequence ID" value="NZ_JAGSOY010000175.1"/>
</dbReference>
<protein>
    <submittedName>
        <fullName evidence="2">Uncharacterized protein</fullName>
    </submittedName>
</protein>